<sequence>MFHAIVILLLIDFGYTLNCHLPRDLGYSCDEPEKKLFYYDSRIGTCQPMFHRGCGGNENKFKTLAECKEKCVPSKNATKATGSNKSLVVVECQIQTDAKIPDVAQKCDNGCPMGYSCNKNNRCCPMKDYICSLPAASGYESPSLKHYGRYVYMPGLSNCIRFSYFGNGGNFNNFLTYKECKDFCMEKPKEPKSKE</sequence>
<dbReference type="InterPro" id="IPR053014">
    <property type="entry name" value="Cuticle_assoc_divergent"/>
</dbReference>
<evidence type="ECO:0000313" key="3">
    <source>
        <dbReference type="EMBL" id="KAK5979378.1"/>
    </source>
</evidence>
<accession>A0AAN8G2C5</accession>
<dbReference type="InterPro" id="IPR036880">
    <property type="entry name" value="Kunitz_BPTI_sf"/>
</dbReference>
<dbReference type="EMBL" id="WIXE01008393">
    <property type="protein sequence ID" value="KAK5979378.1"/>
    <property type="molecule type" value="Genomic_DNA"/>
</dbReference>
<gene>
    <name evidence="3" type="ORF">GCK32_008390</name>
</gene>
<dbReference type="AlphaFoldDB" id="A0AAN8G2C5"/>
<organism evidence="3 4">
    <name type="scientific">Trichostrongylus colubriformis</name>
    <name type="common">Black scour worm</name>
    <dbReference type="NCBI Taxonomy" id="6319"/>
    <lineage>
        <taxon>Eukaryota</taxon>
        <taxon>Metazoa</taxon>
        <taxon>Ecdysozoa</taxon>
        <taxon>Nematoda</taxon>
        <taxon>Chromadorea</taxon>
        <taxon>Rhabditida</taxon>
        <taxon>Rhabditina</taxon>
        <taxon>Rhabditomorpha</taxon>
        <taxon>Strongyloidea</taxon>
        <taxon>Trichostrongylidae</taxon>
        <taxon>Trichostrongylus</taxon>
    </lineage>
</organism>
<dbReference type="SMART" id="SM00131">
    <property type="entry name" value="KU"/>
    <property type="match status" value="2"/>
</dbReference>
<dbReference type="Gene3D" id="4.10.410.10">
    <property type="entry name" value="Pancreatic trypsin inhibitor Kunitz domain"/>
    <property type="match status" value="2"/>
</dbReference>
<dbReference type="PANTHER" id="PTHR46339">
    <property type="entry name" value="PROTEIN CBG15282-RELATED"/>
    <property type="match status" value="1"/>
</dbReference>
<protein>
    <submittedName>
        <fullName evidence="3">Proteinase inhibitor I2 Kunitz metazoa domain-containing protein</fullName>
    </submittedName>
</protein>
<keyword evidence="1" id="KW-0732">Signal</keyword>
<dbReference type="CDD" id="cd00109">
    <property type="entry name" value="Kunitz-type"/>
    <property type="match status" value="1"/>
</dbReference>
<proteinExistence type="predicted"/>
<evidence type="ECO:0000259" key="2">
    <source>
        <dbReference type="PROSITE" id="PS50279"/>
    </source>
</evidence>
<dbReference type="PROSITE" id="PS50279">
    <property type="entry name" value="BPTI_KUNITZ_2"/>
    <property type="match status" value="2"/>
</dbReference>
<feature type="domain" description="BPTI/Kunitz inhibitor" evidence="2">
    <location>
        <begin position="19"/>
        <end position="71"/>
    </location>
</feature>
<feature type="chain" id="PRO_5042980008" evidence="1">
    <location>
        <begin position="17"/>
        <end position="195"/>
    </location>
</feature>
<feature type="signal peptide" evidence="1">
    <location>
        <begin position="1"/>
        <end position="16"/>
    </location>
</feature>
<evidence type="ECO:0000313" key="4">
    <source>
        <dbReference type="Proteomes" id="UP001331761"/>
    </source>
</evidence>
<evidence type="ECO:0000256" key="1">
    <source>
        <dbReference type="SAM" id="SignalP"/>
    </source>
</evidence>
<name>A0AAN8G2C5_TRICO</name>
<dbReference type="InterPro" id="IPR002223">
    <property type="entry name" value="Kunitz_BPTI"/>
</dbReference>
<feature type="domain" description="BPTI/Kunitz inhibitor" evidence="2">
    <location>
        <begin position="131"/>
        <end position="184"/>
    </location>
</feature>
<dbReference type="SUPFAM" id="SSF57362">
    <property type="entry name" value="BPTI-like"/>
    <property type="match status" value="2"/>
</dbReference>
<dbReference type="Proteomes" id="UP001331761">
    <property type="component" value="Unassembled WGS sequence"/>
</dbReference>
<dbReference type="GO" id="GO:0004867">
    <property type="term" value="F:serine-type endopeptidase inhibitor activity"/>
    <property type="evidence" value="ECO:0007669"/>
    <property type="project" value="InterPro"/>
</dbReference>
<comment type="caution">
    <text evidence="3">The sequence shown here is derived from an EMBL/GenBank/DDBJ whole genome shotgun (WGS) entry which is preliminary data.</text>
</comment>
<dbReference type="Pfam" id="PF00014">
    <property type="entry name" value="Kunitz_BPTI"/>
    <property type="match status" value="2"/>
</dbReference>
<reference evidence="3 4" key="1">
    <citation type="submission" date="2019-10" db="EMBL/GenBank/DDBJ databases">
        <title>Assembly and Annotation for the nematode Trichostrongylus colubriformis.</title>
        <authorList>
            <person name="Martin J."/>
        </authorList>
    </citation>
    <scope>NUCLEOTIDE SEQUENCE [LARGE SCALE GENOMIC DNA]</scope>
    <source>
        <strain evidence="3">G859</strain>
        <tissue evidence="3">Whole worm</tissue>
    </source>
</reference>
<keyword evidence="4" id="KW-1185">Reference proteome</keyword>